<accession>A0A365U7C7</accession>
<name>A0A365U7C7_9RHOB</name>
<protein>
    <recommendedName>
        <fullName evidence="3">Response regulatory domain-containing protein</fullName>
    </recommendedName>
</protein>
<reference evidence="1 2" key="1">
    <citation type="submission" date="2018-07" db="EMBL/GenBank/DDBJ databases">
        <title>Rhodosalinus sp. strain E84T genomic sequence and assembly.</title>
        <authorList>
            <person name="Liu Z.-W."/>
            <person name="Lu D.-C."/>
        </authorList>
    </citation>
    <scope>NUCLEOTIDE SEQUENCE [LARGE SCALE GENOMIC DNA]</scope>
    <source>
        <strain evidence="1 2">E84</strain>
    </source>
</reference>
<keyword evidence="2" id="KW-1185">Reference proteome</keyword>
<evidence type="ECO:0000313" key="2">
    <source>
        <dbReference type="Proteomes" id="UP000253370"/>
    </source>
</evidence>
<evidence type="ECO:0008006" key="3">
    <source>
        <dbReference type="Google" id="ProtNLM"/>
    </source>
</evidence>
<comment type="caution">
    <text evidence="1">The sequence shown here is derived from an EMBL/GenBank/DDBJ whole genome shotgun (WGS) entry which is preliminary data.</text>
</comment>
<dbReference type="AlphaFoldDB" id="A0A365U7C7"/>
<evidence type="ECO:0000313" key="1">
    <source>
        <dbReference type="EMBL" id="RBI84527.1"/>
    </source>
</evidence>
<dbReference type="EMBL" id="QNTQ01000010">
    <property type="protein sequence ID" value="RBI84527.1"/>
    <property type="molecule type" value="Genomic_DNA"/>
</dbReference>
<organism evidence="1 2">
    <name type="scientific">Rhodosalinus halophilus</name>
    <dbReference type="NCBI Taxonomy" id="2259333"/>
    <lineage>
        <taxon>Bacteria</taxon>
        <taxon>Pseudomonadati</taxon>
        <taxon>Pseudomonadota</taxon>
        <taxon>Alphaproteobacteria</taxon>
        <taxon>Rhodobacterales</taxon>
        <taxon>Paracoccaceae</taxon>
        <taxon>Rhodosalinus</taxon>
    </lineage>
</organism>
<sequence>MPNDPDQARTYREYIVCYATPVIAEDISAGISEWDPDARVHLCSAPEEALDLLRRRPQVHALISAEPPAELASSGLLRTLGGKGGRLVWLATREDIDTAEVDTSVIALDVPFTTATLHAALSKLGDG</sequence>
<dbReference type="Proteomes" id="UP000253370">
    <property type="component" value="Unassembled WGS sequence"/>
</dbReference>
<proteinExistence type="predicted"/>
<gene>
    <name evidence="1" type="ORF">DRV85_11230</name>
</gene>